<dbReference type="Proteomes" id="UP000269226">
    <property type="component" value="Chromosome"/>
</dbReference>
<accession>A0A2Z5Y449</accession>
<keyword evidence="6 8" id="KW-1133">Transmembrane helix</keyword>
<dbReference type="EMBL" id="AP018492">
    <property type="protein sequence ID" value="BBC61645.1"/>
    <property type="molecule type" value="Genomic_DNA"/>
</dbReference>
<dbReference type="AlphaFoldDB" id="A0A2Z5Y449"/>
<evidence type="ECO:0000313" key="9">
    <source>
        <dbReference type="EMBL" id="BBC61645.1"/>
    </source>
</evidence>
<dbReference type="GeneID" id="57044079"/>
<feature type="transmembrane region" description="Helical" evidence="8">
    <location>
        <begin position="35"/>
        <end position="52"/>
    </location>
</feature>
<dbReference type="GO" id="GO:0008360">
    <property type="term" value="P:regulation of cell shape"/>
    <property type="evidence" value="ECO:0007669"/>
    <property type="project" value="UniProtKB-KW"/>
</dbReference>
<sequence length="169" mass="19783">MIKKENIKYYAPIVFFLLMLIDAHITKIMETWTNNIYFANSHLLLLAFLLIIQKVSKNYLLVSAIILGILCDIYYIGIIGIYTVALPVTVMLMFYFRKIVQTNLFTTFFSIVIFITIYELISVFLQIIFHLSSVRPLLFITRVLSPTLLLNMLFFVIFSYPIKKLFAEK</sequence>
<dbReference type="InterPro" id="IPR007227">
    <property type="entry name" value="Cell_shape_determining_MreD"/>
</dbReference>
<keyword evidence="5" id="KW-0133">Cell shape</keyword>
<proteinExistence type="inferred from homology"/>
<protein>
    <submittedName>
        <fullName evidence="9">Rod shape-determining protein MreD</fullName>
    </submittedName>
</protein>
<evidence type="ECO:0000256" key="6">
    <source>
        <dbReference type="ARBA" id="ARBA00022989"/>
    </source>
</evidence>
<dbReference type="NCBIfam" id="TIGR03426">
    <property type="entry name" value="shape_MreD"/>
    <property type="match status" value="1"/>
</dbReference>
<feature type="transmembrane region" description="Helical" evidence="8">
    <location>
        <begin position="59"/>
        <end position="85"/>
    </location>
</feature>
<comment type="similarity">
    <text evidence="2">Belongs to the MreD family.</text>
</comment>
<keyword evidence="3" id="KW-1003">Cell membrane</keyword>
<comment type="subcellular location">
    <subcellularLocation>
        <location evidence="1">Cell membrane</location>
        <topology evidence="1">Multi-pass membrane protein</topology>
    </subcellularLocation>
</comment>
<evidence type="ECO:0000256" key="8">
    <source>
        <dbReference type="SAM" id="Phobius"/>
    </source>
</evidence>
<evidence type="ECO:0000256" key="7">
    <source>
        <dbReference type="ARBA" id="ARBA00023136"/>
    </source>
</evidence>
<name>A0A2Z5Y449_9ENTE</name>
<keyword evidence="7 8" id="KW-0472">Membrane</keyword>
<evidence type="ECO:0000256" key="5">
    <source>
        <dbReference type="ARBA" id="ARBA00022960"/>
    </source>
</evidence>
<evidence type="ECO:0000256" key="4">
    <source>
        <dbReference type="ARBA" id="ARBA00022692"/>
    </source>
</evidence>
<feature type="transmembrane region" description="Helical" evidence="8">
    <location>
        <begin position="143"/>
        <end position="162"/>
    </location>
</feature>
<dbReference type="RefSeq" id="WP_015695446.1">
    <property type="nucleotide sequence ID" value="NZ_AP018492.1"/>
</dbReference>
<keyword evidence="4 8" id="KW-0812">Transmembrane</keyword>
<dbReference type="GO" id="GO:0005886">
    <property type="term" value="C:plasma membrane"/>
    <property type="evidence" value="ECO:0007669"/>
    <property type="project" value="UniProtKB-SubCell"/>
</dbReference>
<organism evidence="9 10">
    <name type="scientific">Melissococcus plutonius</name>
    <dbReference type="NCBI Taxonomy" id="33970"/>
    <lineage>
        <taxon>Bacteria</taxon>
        <taxon>Bacillati</taxon>
        <taxon>Bacillota</taxon>
        <taxon>Bacilli</taxon>
        <taxon>Lactobacillales</taxon>
        <taxon>Enterococcaceae</taxon>
        <taxon>Melissococcus</taxon>
    </lineage>
</organism>
<reference evidence="9 10" key="1">
    <citation type="submission" date="2018-01" db="EMBL/GenBank/DDBJ databases">
        <title>Whole genome sequence of Melissococcus plutonius DAT561.</title>
        <authorList>
            <person name="Okumura K."/>
            <person name="Takamatsu D."/>
            <person name="Okura M."/>
        </authorList>
    </citation>
    <scope>NUCLEOTIDE SEQUENCE [LARGE SCALE GENOMIC DNA]</scope>
    <source>
        <strain evidence="9 10">DAT561</strain>
    </source>
</reference>
<gene>
    <name evidence="9" type="ORF">DAT561_1550</name>
</gene>
<evidence type="ECO:0000256" key="3">
    <source>
        <dbReference type="ARBA" id="ARBA00022475"/>
    </source>
</evidence>
<evidence type="ECO:0000313" key="10">
    <source>
        <dbReference type="Proteomes" id="UP000269226"/>
    </source>
</evidence>
<evidence type="ECO:0000256" key="1">
    <source>
        <dbReference type="ARBA" id="ARBA00004651"/>
    </source>
</evidence>
<dbReference type="Pfam" id="PF04093">
    <property type="entry name" value="MreD"/>
    <property type="match status" value="1"/>
</dbReference>
<feature type="transmembrane region" description="Helical" evidence="8">
    <location>
        <begin position="105"/>
        <end position="131"/>
    </location>
</feature>
<evidence type="ECO:0000256" key="2">
    <source>
        <dbReference type="ARBA" id="ARBA00007776"/>
    </source>
</evidence>